<accession>A0AB39LMZ4</accession>
<dbReference type="AlphaFoldDB" id="A0AB39LMZ4"/>
<gene>
    <name evidence="2" type="ORF">AB5J57_10870</name>
</gene>
<name>A0AB39LMZ4_9ACTN</name>
<evidence type="ECO:0000256" key="1">
    <source>
        <dbReference type="SAM" id="MobiDB-lite"/>
    </source>
</evidence>
<feature type="region of interest" description="Disordered" evidence="1">
    <location>
        <begin position="1"/>
        <end position="56"/>
    </location>
</feature>
<sequence>MSEHTPSQAEGDRDDSEWTVPDVVHTTPSQAEGERDPSDAPTASDDNAVRGTHEGG</sequence>
<organism evidence="2">
    <name type="scientific">Streptomyces sp. R02</name>
    <dbReference type="NCBI Taxonomy" id="3238623"/>
    <lineage>
        <taxon>Bacteria</taxon>
        <taxon>Bacillati</taxon>
        <taxon>Actinomycetota</taxon>
        <taxon>Actinomycetes</taxon>
        <taxon>Kitasatosporales</taxon>
        <taxon>Streptomycetaceae</taxon>
        <taxon>Streptomyces</taxon>
    </lineage>
</organism>
<dbReference type="EMBL" id="CP163429">
    <property type="protein sequence ID" value="XDP94005.1"/>
    <property type="molecule type" value="Genomic_DNA"/>
</dbReference>
<reference evidence="2" key="1">
    <citation type="submission" date="2024-07" db="EMBL/GenBank/DDBJ databases">
        <authorList>
            <person name="Yu S.T."/>
        </authorList>
    </citation>
    <scope>NUCLEOTIDE SEQUENCE</scope>
    <source>
        <strain evidence="2">R02</strain>
    </source>
</reference>
<feature type="compositionally biased region" description="Basic and acidic residues" evidence="1">
    <location>
        <begin position="47"/>
        <end position="56"/>
    </location>
</feature>
<dbReference type="RefSeq" id="WP_189408311.1">
    <property type="nucleotide sequence ID" value="NZ_CP163429.1"/>
</dbReference>
<protein>
    <submittedName>
        <fullName evidence="2">Uncharacterized protein</fullName>
    </submittedName>
</protein>
<evidence type="ECO:0000313" key="2">
    <source>
        <dbReference type="EMBL" id="XDP94005.1"/>
    </source>
</evidence>
<proteinExistence type="predicted"/>
<dbReference type="GeneID" id="303244822"/>